<evidence type="ECO:0000256" key="3">
    <source>
        <dbReference type="ARBA" id="ARBA00023159"/>
    </source>
</evidence>
<dbReference type="GO" id="GO:0005829">
    <property type="term" value="C:cytosol"/>
    <property type="evidence" value="ECO:0007669"/>
    <property type="project" value="TreeGrafter"/>
</dbReference>
<dbReference type="Proteomes" id="UP001527202">
    <property type="component" value="Unassembled WGS sequence"/>
</dbReference>
<keyword evidence="3" id="KW-0010">Activator</keyword>
<keyword evidence="1" id="KW-0805">Transcription regulation</keyword>
<dbReference type="KEGG" id="pchi:PC41400_23240"/>
<reference evidence="8 9" key="1">
    <citation type="submission" date="2018-01" db="EMBL/GenBank/DDBJ databases">
        <title>The whole genome sequencing and assembly of Paenibacillus chitinolyticus KCCM 41400 strain.</title>
        <authorList>
            <person name="Kim J.-Y."/>
            <person name="Park M.-K."/>
            <person name="Lee Y.-J."/>
            <person name="Yi H."/>
            <person name="Bahn Y.-S."/>
            <person name="Kim J.F."/>
            <person name="Lee D.-W."/>
        </authorList>
    </citation>
    <scope>NUCLEOTIDE SEQUENCE [LARGE SCALE GENOMIC DNA]</scope>
    <source>
        <strain evidence="8 9">KCCM 41400</strain>
    </source>
</reference>
<dbReference type="InterPro" id="IPR014710">
    <property type="entry name" value="RmlC-like_jellyroll"/>
</dbReference>
<dbReference type="PANTHER" id="PTHR24567">
    <property type="entry name" value="CRP FAMILY TRANSCRIPTIONAL REGULATORY PROTEIN"/>
    <property type="match status" value="1"/>
</dbReference>
<dbReference type="SUPFAM" id="SSF51206">
    <property type="entry name" value="cAMP-binding domain-like"/>
    <property type="match status" value="1"/>
</dbReference>
<keyword evidence="2" id="KW-0238">DNA-binding</keyword>
<dbReference type="InterPro" id="IPR018490">
    <property type="entry name" value="cNMP-bd_dom_sf"/>
</dbReference>
<dbReference type="InterPro" id="IPR036388">
    <property type="entry name" value="WH-like_DNA-bd_sf"/>
</dbReference>
<evidence type="ECO:0000256" key="2">
    <source>
        <dbReference type="ARBA" id="ARBA00023125"/>
    </source>
</evidence>
<evidence type="ECO:0000313" key="10">
    <source>
        <dbReference type="Proteomes" id="UP001527202"/>
    </source>
</evidence>
<dbReference type="InterPro" id="IPR036390">
    <property type="entry name" value="WH_DNA-bd_sf"/>
</dbReference>
<dbReference type="CDD" id="cd00038">
    <property type="entry name" value="CAP_ED"/>
    <property type="match status" value="1"/>
</dbReference>
<dbReference type="EMBL" id="CP026520">
    <property type="protein sequence ID" value="QAV20428.1"/>
    <property type="molecule type" value="Genomic_DNA"/>
</dbReference>
<sequence length="241" mass="27882">MNTGTNPVYYTNPRNTAAFKTENLQKLTDIMHEQKLQPGAYLFWEGDTADKLYFIKNGRVRATKSTDEGKDLVLYLYQQGDLIGMIDPYDDTKHWYSAEVLEETLIGVAHKKDVEMLIWQSGEFALEFMRWMGLSHRMTQTKYRDMMLYGKPGALCSTIIRLSNTYGRPEEDGTIRITKKLTHSELSDMIGSTRESVNRMFSDLRKAQAIEMDNGYIVIRDLNYLRGICHCENCPVEVCRM</sequence>
<reference evidence="7 10" key="2">
    <citation type="submission" date="2022-05" db="EMBL/GenBank/DDBJ databases">
        <title>Genome Sequencing of Bee-Associated Microbes.</title>
        <authorList>
            <person name="Dunlap C."/>
        </authorList>
    </citation>
    <scope>NUCLEOTIDE SEQUENCE [LARGE SCALE GENOMIC DNA]</scope>
    <source>
        <strain evidence="7 10">NRRL B-23120</strain>
    </source>
</reference>
<dbReference type="EMBL" id="JAMDMJ010000003">
    <property type="protein sequence ID" value="MCY9594888.1"/>
    <property type="molecule type" value="Genomic_DNA"/>
</dbReference>
<dbReference type="PANTHER" id="PTHR24567:SF74">
    <property type="entry name" value="HTH-TYPE TRANSCRIPTIONAL REGULATOR ARCR"/>
    <property type="match status" value="1"/>
</dbReference>
<dbReference type="GO" id="GO:0003677">
    <property type="term" value="F:DNA binding"/>
    <property type="evidence" value="ECO:0007669"/>
    <property type="project" value="UniProtKB-KW"/>
</dbReference>
<evidence type="ECO:0000313" key="9">
    <source>
        <dbReference type="Proteomes" id="UP000288943"/>
    </source>
</evidence>
<evidence type="ECO:0000256" key="1">
    <source>
        <dbReference type="ARBA" id="ARBA00023015"/>
    </source>
</evidence>
<dbReference type="RefSeq" id="WP_042230083.1">
    <property type="nucleotide sequence ID" value="NZ_BQWH01000003.1"/>
</dbReference>
<evidence type="ECO:0000256" key="4">
    <source>
        <dbReference type="ARBA" id="ARBA00023163"/>
    </source>
</evidence>
<keyword evidence="4" id="KW-0804">Transcription</keyword>
<gene>
    <name evidence="7" type="ORF">M5X16_03745</name>
    <name evidence="8" type="ORF">PC41400_23240</name>
</gene>
<dbReference type="SMART" id="SM00419">
    <property type="entry name" value="HTH_CRP"/>
    <property type="match status" value="1"/>
</dbReference>
<dbReference type="OrthoDB" id="9810708at2"/>
<dbReference type="PROSITE" id="PS50042">
    <property type="entry name" value="CNMP_BINDING_3"/>
    <property type="match status" value="1"/>
</dbReference>
<protein>
    <submittedName>
        <fullName evidence="8">Crp/Fnr family transcriptional regulator</fullName>
    </submittedName>
</protein>
<name>A0A410X1D9_9BACL</name>
<accession>A0A410X1D9</accession>
<evidence type="ECO:0000259" key="5">
    <source>
        <dbReference type="PROSITE" id="PS50042"/>
    </source>
</evidence>
<feature type="domain" description="HTH crp-type" evidence="6">
    <location>
        <begin position="149"/>
        <end position="223"/>
    </location>
</feature>
<feature type="domain" description="Cyclic nucleotide-binding" evidence="5">
    <location>
        <begin position="15"/>
        <end position="84"/>
    </location>
</feature>
<dbReference type="SUPFAM" id="SSF46785">
    <property type="entry name" value="Winged helix' DNA-binding domain"/>
    <property type="match status" value="1"/>
</dbReference>
<evidence type="ECO:0000259" key="6">
    <source>
        <dbReference type="PROSITE" id="PS51063"/>
    </source>
</evidence>
<keyword evidence="10" id="KW-1185">Reference proteome</keyword>
<dbReference type="SMART" id="SM00100">
    <property type="entry name" value="cNMP"/>
    <property type="match status" value="1"/>
</dbReference>
<dbReference type="Gene3D" id="1.10.10.10">
    <property type="entry name" value="Winged helix-like DNA-binding domain superfamily/Winged helix DNA-binding domain"/>
    <property type="match status" value="1"/>
</dbReference>
<proteinExistence type="predicted"/>
<dbReference type="Pfam" id="PF00027">
    <property type="entry name" value="cNMP_binding"/>
    <property type="match status" value="1"/>
</dbReference>
<dbReference type="Pfam" id="PF13545">
    <property type="entry name" value="HTH_Crp_2"/>
    <property type="match status" value="1"/>
</dbReference>
<organism evidence="8 9">
    <name type="scientific">Paenibacillus chitinolyticus</name>
    <dbReference type="NCBI Taxonomy" id="79263"/>
    <lineage>
        <taxon>Bacteria</taxon>
        <taxon>Bacillati</taxon>
        <taxon>Bacillota</taxon>
        <taxon>Bacilli</taxon>
        <taxon>Bacillales</taxon>
        <taxon>Paenibacillaceae</taxon>
        <taxon>Paenibacillus</taxon>
    </lineage>
</organism>
<dbReference type="InterPro" id="IPR050397">
    <property type="entry name" value="Env_Response_Regulators"/>
</dbReference>
<dbReference type="GO" id="GO:0003700">
    <property type="term" value="F:DNA-binding transcription factor activity"/>
    <property type="evidence" value="ECO:0007669"/>
    <property type="project" value="TreeGrafter"/>
</dbReference>
<evidence type="ECO:0000313" key="8">
    <source>
        <dbReference type="EMBL" id="QAV20428.1"/>
    </source>
</evidence>
<dbReference type="GeneID" id="95377710"/>
<dbReference type="Proteomes" id="UP000288943">
    <property type="component" value="Chromosome"/>
</dbReference>
<dbReference type="InterPro" id="IPR012318">
    <property type="entry name" value="HTH_CRP"/>
</dbReference>
<dbReference type="InterPro" id="IPR000595">
    <property type="entry name" value="cNMP-bd_dom"/>
</dbReference>
<dbReference type="Gene3D" id="2.60.120.10">
    <property type="entry name" value="Jelly Rolls"/>
    <property type="match status" value="1"/>
</dbReference>
<evidence type="ECO:0000313" key="7">
    <source>
        <dbReference type="EMBL" id="MCY9594888.1"/>
    </source>
</evidence>
<dbReference type="AlphaFoldDB" id="A0A410X1D9"/>
<dbReference type="PROSITE" id="PS51063">
    <property type="entry name" value="HTH_CRP_2"/>
    <property type="match status" value="1"/>
</dbReference>